<dbReference type="Proteomes" id="UP001642360">
    <property type="component" value="Unassembled WGS sequence"/>
</dbReference>
<keyword evidence="9 10" id="KW-0472">Membrane</keyword>
<keyword evidence="3 10" id="KW-0813">Transport</keyword>
<dbReference type="AlphaFoldDB" id="A0ABC8UBZ8"/>
<dbReference type="PANTHER" id="PTHR10791:SF134">
    <property type="entry name" value="BIDIRECTIONAL SUGAR TRANSPORTER SWEET9"/>
    <property type="match status" value="1"/>
</dbReference>
<feature type="transmembrane region" description="Helical" evidence="10">
    <location>
        <begin position="203"/>
        <end position="224"/>
    </location>
</feature>
<keyword evidence="4" id="KW-1003">Cell membrane</keyword>
<keyword evidence="8 10" id="KW-1133">Transmembrane helix</keyword>
<protein>
    <recommendedName>
        <fullName evidence="10">Bidirectional sugar transporter SWEET</fullName>
    </recommendedName>
</protein>
<evidence type="ECO:0000256" key="7">
    <source>
        <dbReference type="ARBA" id="ARBA00022737"/>
    </source>
</evidence>
<feature type="transmembrane region" description="Helical" evidence="10">
    <location>
        <begin position="58"/>
        <end position="75"/>
    </location>
</feature>
<dbReference type="InterPro" id="IPR004316">
    <property type="entry name" value="SWEET_rpt"/>
</dbReference>
<comment type="caution">
    <text evidence="12">The sequence shown here is derived from an EMBL/GenBank/DDBJ whole genome shotgun (WGS) entry which is preliminary data.</text>
</comment>
<accession>A0ABC8UBZ8</accession>
<dbReference type="Gene3D" id="1.20.1280.290">
    <property type="match status" value="2"/>
</dbReference>
<reference evidence="12 13" key="1">
    <citation type="submission" date="2024-02" db="EMBL/GenBank/DDBJ databases">
        <authorList>
            <person name="Vignale AGUSTIN F."/>
            <person name="Sosa J E."/>
            <person name="Modenutti C."/>
        </authorList>
    </citation>
    <scope>NUCLEOTIDE SEQUENCE [LARGE SCALE GENOMIC DNA]</scope>
</reference>
<feature type="region of interest" description="Disordered" evidence="11">
    <location>
        <begin position="235"/>
        <end position="254"/>
    </location>
</feature>
<keyword evidence="6 10" id="KW-0812">Transmembrane</keyword>
<dbReference type="EMBL" id="CAUOFW020007279">
    <property type="protein sequence ID" value="CAK9178513.1"/>
    <property type="molecule type" value="Genomic_DNA"/>
</dbReference>
<evidence type="ECO:0000256" key="1">
    <source>
        <dbReference type="ARBA" id="ARBA00004651"/>
    </source>
</evidence>
<evidence type="ECO:0000256" key="6">
    <source>
        <dbReference type="ARBA" id="ARBA00022692"/>
    </source>
</evidence>
<feature type="transmembrane region" description="Helical" evidence="10">
    <location>
        <begin position="12"/>
        <end position="37"/>
    </location>
</feature>
<feature type="transmembrane region" description="Helical" evidence="10">
    <location>
        <begin position="116"/>
        <end position="136"/>
    </location>
</feature>
<feature type="transmembrane region" description="Helical" evidence="10">
    <location>
        <begin position="142"/>
        <end position="163"/>
    </location>
</feature>
<evidence type="ECO:0000313" key="12">
    <source>
        <dbReference type="EMBL" id="CAK9178513.1"/>
    </source>
</evidence>
<evidence type="ECO:0000256" key="4">
    <source>
        <dbReference type="ARBA" id="ARBA00022475"/>
    </source>
</evidence>
<keyword evidence="13" id="KW-1185">Reference proteome</keyword>
<dbReference type="PANTHER" id="PTHR10791">
    <property type="entry name" value="RAG1-ACTIVATING PROTEIN 1"/>
    <property type="match status" value="1"/>
</dbReference>
<name>A0ABC8UBZ8_9AQUA</name>
<evidence type="ECO:0000256" key="10">
    <source>
        <dbReference type="RuleBase" id="RU910715"/>
    </source>
</evidence>
<evidence type="ECO:0000256" key="9">
    <source>
        <dbReference type="ARBA" id="ARBA00023136"/>
    </source>
</evidence>
<comment type="function">
    <text evidence="10">Mediates both low-affinity uptake and efflux of sugar across the membrane.</text>
</comment>
<keyword evidence="5 10" id="KW-0762">Sugar transport</keyword>
<dbReference type="Pfam" id="PF03083">
    <property type="entry name" value="MtN3_slv"/>
    <property type="match status" value="2"/>
</dbReference>
<sequence>MAAFTAQSLALIFGLLGVLIAFLFAFLWNIVAFMVFLAPVPTFYKIYKRKTSEGFQSIPYSVGLFSAALLLYYAFLKTNAFMLVSINGIGCVIEIIYLLLYVTYAPKKLKIFTVRLILLFNVGGLGLIMLVSFFLVKGPKRVMLIGWICAVFNLAVFAAPLSIMRQVIRTKSVEFMPFTLSLFLTMCATTWFFYGFFVKDFYIALPNVLGFLFGIAQMILYLIYKNAKNDNELDLKPNGSGTTDMKSSSVEIDDQKEDMELKVIVCEDKPTKGSGF</sequence>
<evidence type="ECO:0000256" key="2">
    <source>
        <dbReference type="ARBA" id="ARBA00007809"/>
    </source>
</evidence>
<comment type="subcellular location">
    <subcellularLocation>
        <location evidence="1 10">Cell membrane</location>
        <topology evidence="1 10">Multi-pass membrane protein</topology>
    </subcellularLocation>
</comment>
<comment type="similarity">
    <text evidence="2 10">Belongs to the SWEET sugar transporter family.</text>
</comment>
<feature type="compositionally biased region" description="Polar residues" evidence="11">
    <location>
        <begin position="239"/>
        <end position="250"/>
    </location>
</feature>
<evidence type="ECO:0000256" key="8">
    <source>
        <dbReference type="ARBA" id="ARBA00022989"/>
    </source>
</evidence>
<gene>
    <name evidence="12" type="ORF">ILEXP_LOCUS48426</name>
</gene>
<organism evidence="12 13">
    <name type="scientific">Ilex paraguariensis</name>
    <name type="common">yerba mate</name>
    <dbReference type="NCBI Taxonomy" id="185542"/>
    <lineage>
        <taxon>Eukaryota</taxon>
        <taxon>Viridiplantae</taxon>
        <taxon>Streptophyta</taxon>
        <taxon>Embryophyta</taxon>
        <taxon>Tracheophyta</taxon>
        <taxon>Spermatophyta</taxon>
        <taxon>Magnoliopsida</taxon>
        <taxon>eudicotyledons</taxon>
        <taxon>Gunneridae</taxon>
        <taxon>Pentapetalae</taxon>
        <taxon>asterids</taxon>
        <taxon>campanulids</taxon>
        <taxon>Aquifoliales</taxon>
        <taxon>Aquifoliaceae</taxon>
        <taxon>Ilex</taxon>
    </lineage>
</organism>
<feature type="transmembrane region" description="Helical" evidence="10">
    <location>
        <begin position="175"/>
        <end position="197"/>
    </location>
</feature>
<evidence type="ECO:0000313" key="13">
    <source>
        <dbReference type="Proteomes" id="UP001642360"/>
    </source>
</evidence>
<proteinExistence type="inferred from homology"/>
<evidence type="ECO:0000256" key="5">
    <source>
        <dbReference type="ARBA" id="ARBA00022597"/>
    </source>
</evidence>
<dbReference type="FunFam" id="1.20.1280.290:FF:000003">
    <property type="entry name" value="Bidirectional sugar transporter SWEET"/>
    <property type="match status" value="1"/>
</dbReference>
<dbReference type="GO" id="GO:0005886">
    <property type="term" value="C:plasma membrane"/>
    <property type="evidence" value="ECO:0007669"/>
    <property type="project" value="UniProtKB-SubCell"/>
</dbReference>
<dbReference type="InterPro" id="IPR047664">
    <property type="entry name" value="SWEET"/>
</dbReference>
<evidence type="ECO:0000256" key="11">
    <source>
        <dbReference type="SAM" id="MobiDB-lite"/>
    </source>
</evidence>
<evidence type="ECO:0000256" key="3">
    <source>
        <dbReference type="ARBA" id="ARBA00022448"/>
    </source>
</evidence>
<dbReference type="FunFam" id="1.20.1280.290:FF:000001">
    <property type="entry name" value="Bidirectional sugar transporter SWEET"/>
    <property type="match status" value="1"/>
</dbReference>
<feature type="transmembrane region" description="Helical" evidence="10">
    <location>
        <begin position="81"/>
        <end position="104"/>
    </location>
</feature>
<keyword evidence="7" id="KW-0677">Repeat</keyword>